<evidence type="ECO:0008006" key="3">
    <source>
        <dbReference type="Google" id="ProtNLM"/>
    </source>
</evidence>
<evidence type="ECO:0000313" key="1">
    <source>
        <dbReference type="EMBL" id="KAJ9160989.1"/>
    </source>
</evidence>
<dbReference type="AlphaFoldDB" id="A0AA38RYG3"/>
<dbReference type="EMBL" id="JANBVN010000028">
    <property type="protein sequence ID" value="KAJ9160989.1"/>
    <property type="molecule type" value="Genomic_DNA"/>
</dbReference>
<organism evidence="1 2">
    <name type="scientific">Coniochaeta hoffmannii</name>
    <dbReference type="NCBI Taxonomy" id="91930"/>
    <lineage>
        <taxon>Eukaryota</taxon>
        <taxon>Fungi</taxon>
        <taxon>Dikarya</taxon>
        <taxon>Ascomycota</taxon>
        <taxon>Pezizomycotina</taxon>
        <taxon>Sordariomycetes</taxon>
        <taxon>Sordariomycetidae</taxon>
        <taxon>Coniochaetales</taxon>
        <taxon>Coniochaetaceae</taxon>
        <taxon>Coniochaeta</taxon>
    </lineage>
</organism>
<accession>A0AA38RYG3</accession>
<sequence>MSSPQVNGEVPHSAFLDHLLHYPVVDSGIKTFKSNPYGQKSLELSDSAYKTFAQPVLPLLSKPYQYVSPYVKKADSLGDKALSTVDERFPVVRKPAGEIYQGARDLVLAPIRTGLAGKDHVLETYNGECKKVGGEGLVTYSKALLTTTLIVTTEIVQGIGEFLGAKKQQTKSVVDEKINN</sequence>
<keyword evidence="2" id="KW-1185">Reference proteome</keyword>
<comment type="caution">
    <text evidence="1">The sequence shown here is derived from an EMBL/GenBank/DDBJ whole genome shotgun (WGS) entry which is preliminary data.</text>
</comment>
<reference evidence="1" key="1">
    <citation type="submission" date="2022-07" db="EMBL/GenBank/DDBJ databases">
        <title>Fungi with potential for degradation of polypropylene.</title>
        <authorList>
            <person name="Gostincar C."/>
        </authorList>
    </citation>
    <scope>NUCLEOTIDE SEQUENCE</scope>
    <source>
        <strain evidence="1">EXF-13287</strain>
    </source>
</reference>
<name>A0AA38RYG3_9PEZI</name>
<protein>
    <recommendedName>
        <fullName evidence="3">Perilipin MPL1-like protein</fullName>
    </recommendedName>
</protein>
<evidence type="ECO:0000313" key="2">
    <source>
        <dbReference type="Proteomes" id="UP001174691"/>
    </source>
</evidence>
<dbReference type="Proteomes" id="UP001174691">
    <property type="component" value="Unassembled WGS sequence"/>
</dbReference>
<dbReference type="Pfam" id="PF17316">
    <property type="entry name" value="Perilipin_2"/>
    <property type="match status" value="1"/>
</dbReference>
<proteinExistence type="predicted"/>
<gene>
    <name evidence="1" type="ORF">NKR19_g2731</name>
</gene>